<name>A0AAV4TDV0_9ARAC</name>
<organism evidence="2 3">
    <name type="scientific">Caerostris darwini</name>
    <dbReference type="NCBI Taxonomy" id="1538125"/>
    <lineage>
        <taxon>Eukaryota</taxon>
        <taxon>Metazoa</taxon>
        <taxon>Ecdysozoa</taxon>
        <taxon>Arthropoda</taxon>
        <taxon>Chelicerata</taxon>
        <taxon>Arachnida</taxon>
        <taxon>Araneae</taxon>
        <taxon>Araneomorphae</taxon>
        <taxon>Entelegynae</taxon>
        <taxon>Araneoidea</taxon>
        <taxon>Araneidae</taxon>
        <taxon>Caerostris</taxon>
    </lineage>
</organism>
<proteinExistence type="predicted"/>
<sequence length="176" mass="20695">MLDLLLLLPLFMIGLLNMTFQVSIDEVKDIRRDIYFNYRKYEDDQFLKVQDKVHEFYTRMLDEESENEIMDYRNTSRKRVSPTKPRTDVFKGPQCKIPEIQAMHRHCKCRKPRKRCVKIDALKSNVVSVMPGCVFLERCEGVCPPTMSCNPTLVEKIHVPVSDFKFIKSSIIFQIA</sequence>
<dbReference type="InterPro" id="IPR029034">
    <property type="entry name" value="Cystine-knot_cytokine"/>
</dbReference>
<dbReference type="SUPFAM" id="SSF57501">
    <property type="entry name" value="Cystine-knot cytokines"/>
    <property type="match status" value="1"/>
</dbReference>
<dbReference type="Gene3D" id="2.10.90.10">
    <property type="entry name" value="Cystine-knot cytokines"/>
    <property type="match status" value="1"/>
</dbReference>
<feature type="signal peptide" evidence="1">
    <location>
        <begin position="1"/>
        <end position="21"/>
    </location>
</feature>
<reference evidence="2 3" key="1">
    <citation type="submission" date="2021-06" db="EMBL/GenBank/DDBJ databases">
        <title>Caerostris darwini draft genome.</title>
        <authorList>
            <person name="Kono N."/>
            <person name="Arakawa K."/>
        </authorList>
    </citation>
    <scope>NUCLEOTIDE SEQUENCE [LARGE SCALE GENOMIC DNA]</scope>
</reference>
<dbReference type="AlphaFoldDB" id="A0AAV4TDV0"/>
<protein>
    <submittedName>
        <fullName evidence="2">PDGF_2 domain-containing protein</fullName>
    </submittedName>
</protein>
<dbReference type="Proteomes" id="UP001054837">
    <property type="component" value="Unassembled WGS sequence"/>
</dbReference>
<evidence type="ECO:0000313" key="2">
    <source>
        <dbReference type="EMBL" id="GIY43396.1"/>
    </source>
</evidence>
<evidence type="ECO:0000256" key="1">
    <source>
        <dbReference type="SAM" id="SignalP"/>
    </source>
</evidence>
<dbReference type="EMBL" id="BPLQ01009349">
    <property type="protein sequence ID" value="GIY43396.1"/>
    <property type="molecule type" value="Genomic_DNA"/>
</dbReference>
<keyword evidence="3" id="KW-1185">Reference proteome</keyword>
<keyword evidence="1" id="KW-0732">Signal</keyword>
<gene>
    <name evidence="2" type="primary">AVEN_151470_1</name>
    <name evidence="2" type="ORF">CDAR_306191</name>
</gene>
<comment type="caution">
    <text evidence="2">The sequence shown here is derived from an EMBL/GenBank/DDBJ whole genome shotgun (WGS) entry which is preliminary data.</text>
</comment>
<accession>A0AAV4TDV0</accession>
<feature type="chain" id="PRO_5043988600" evidence="1">
    <location>
        <begin position="22"/>
        <end position="176"/>
    </location>
</feature>
<evidence type="ECO:0000313" key="3">
    <source>
        <dbReference type="Proteomes" id="UP001054837"/>
    </source>
</evidence>